<dbReference type="OrthoDB" id="954443at2"/>
<keyword evidence="3" id="KW-1185">Reference proteome</keyword>
<proteinExistence type="predicted"/>
<evidence type="ECO:0000313" key="3">
    <source>
        <dbReference type="Proteomes" id="UP000198393"/>
    </source>
</evidence>
<organism evidence="2 3">
    <name type="scientific">Ekhidna lutea</name>
    <dbReference type="NCBI Taxonomy" id="447679"/>
    <lineage>
        <taxon>Bacteria</taxon>
        <taxon>Pseudomonadati</taxon>
        <taxon>Bacteroidota</taxon>
        <taxon>Cytophagia</taxon>
        <taxon>Cytophagales</taxon>
        <taxon>Reichenbachiellaceae</taxon>
        <taxon>Ekhidna</taxon>
    </lineage>
</organism>
<evidence type="ECO:0000313" key="2">
    <source>
        <dbReference type="EMBL" id="SNS84027.1"/>
    </source>
</evidence>
<keyword evidence="1" id="KW-0175">Coiled coil</keyword>
<feature type="coiled-coil region" evidence="1">
    <location>
        <begin position="147"/>
        <end position="174"/>
    </location>
</feature>
<dbReference type="AlphaFoldDB" id="A0A239HRM1"/>
<protein>
    <submittedName>
        <fullName evidence="2">Uncharacterized protein</fullName>
    </submittedName>
</protein>
<evidence type="ECO:0000256" key="1">
    <source>
        <dbReference type="SAM" id="Coils"/>
    </source>
</evidence>
<reference evidence="2 3" key="1">
    <citation type="submission" date="2017-06" db="EMBL/GenBank/DDBJ databases">
        <authorList>
            <person name="Kim H.J."/>
            <person name="Triplett B.A."/>
        </authorList>
    </citation>
    <scope>NUCLEOTIDE SEQUENCE [LARGE SCALE GENOMIC DNA]</scope>
    <source>
        <strain evidence="2 3">DSM 19307</strain>
    </source>
</reference>
<dbReference type="EMBL" id="FZPD01000002">
    <property type="protein sequence ID" value="SNS84027.1"/>
    <property type="molecule type" value="Genomic_DNA"/>
</dbReference>
<sequence length="216" mass="23657">MKNNTIDAKLLSAQVAIDNALSNETIKAAVALFGYSETKLLAGKSLLDEAQNKQANQKKEYGEQFAATDELDQAVTEANQVYMRHVKVARIALNGMRGATEALQLAGRRKQSYSGWIKQCNIFYTNALGDTAIKAKLADFGIDEAVLQEAQTKVRDVEARLAAQLKEKGEAQESTQQRDEALEALLDWTSDFVAIARIALESDPQLLEILGIVEPG</sequence>
<dbReference type="RefSeq" id="WP_089356201.1">
    <property type="nucleotide sequence ID" value="NZ_FZPD01000002.1"/>
</dbReference>
<name>A0A239HRM1_EKHLU</name>
<dbReference type="Proteomes" id="UP000198393">
    <property type="component" value="Unassembled WGS sequence"/>
</dbReference>
<gene>
    <name evidence="2" type="ORF">SAMN05421640_1466</name>
</gene>
<accession>A0A239HRM1</accession>